<keyword evidence="5 9" id="KW-0798">TonB box</keyword>
<evidence type="ECO:0000256" key="7">
    <source>
        <dbReference type="ARBA" id="ARBA00023237"/>
    </source>
</evidence>
<name>A0A7L5DNC7_9BACT</name>
<comment type="similarity">
    <text evidence="8 9">Belongs to the TonB-dependent receptor family.</text>
</comment>
<keyword evidence="10" id="KW-0732">Signal</keyword>
<dbReference type="Pfam" id="PF13715">
    <property type="entry name" value="CarbopepD_reg_2"/>
    <property type="match status" value="1"/>
</dbReference>
<dbReference type="InterPro" id="IPR036942">
    <property type="entry name" value="Beta-barrel_TonB_sf"/>
</dbReference>
<evidence type="ECO:0000256" key="5">
    <source>
        <dbReference type="ARBA" id="ARBA00023077"/>
    </source>
</evidence>
<dbReference type="Pfam" id="PF00593">
    <property type="entry name" value="TonB_dep_Rec_b-barrel"/>
    <property type="match status" value="1"/>
</dbReference>
<keyword evidence="14" id="KW-1185">Reference proteome</keyword>
<dbReference type="Gene3D" id="2.60.40.1120">
    <property type="entry name" value="Carboxypeptidase-like, regulatory domain"/>
    <property type="match status" value="1"/>
</dbReference>
<dbReference type="Gene3D" id="2.170.130.10">
    <property type="entry name" value="TonB-dependent receptor, plug domain"/>
    <property type="match status" value="1"/>
</dbReference>
<proteinExistence type="inferred from homology"/>
<dbReference type="PROSITE" id="PS52016">
    <property type="entry name" value="TONB_DEPENDENT_REC_3"/>
    <property type="match status" value="1"/>
</dbReference>
<evidence type="ECO:0000256" key="2">
    <source>
        <dbReference type="ARBA" id="ARBA00022448"/>
    </source>
</evidence>
<dbReference type="KEGG" id="srho:HH216_03345"/>
<dbReference type="InterPro" id="IPR023996">
    <property type="entry name" value="TonB-dep_OMP_SusC/RagA"/>
</dbReference>
<dbReference type="SUPFAM" id="SSF49464">
    <property type="entry name" value="Carboxypeptidase regulatory domain-like"/>
    <property type="match status" value="1"/>
</dbReference>
<dbReference type="GO" id="GO:0009279">
    <property type="term" value="C:cell outer membrane"/>
    <property type="evidence" value="ECO:0007669"/>
    <property type="project" value="UniProtKB-SubCell"/>
</dbReference>
<keyword evidence="7 8" id="KW-0998">Cell outer membrane</keyword>
<dbReference type="InterPro" id="IPR039426">
    <property type="entry name" value="TonB-dep_rcpt-like"/>
</dbReference>
<dbReference type="Proteomes" id="UP000501128">
    <property type="component" value="Chromosome"/>
</dbReference>
<feature type="domain" description="TonB-dependent receptor-like beta-barrel" evidence="11">
    <location>
        <begin position="456"/>
        <end position="987"/>
    </location>
</feature>
<dbReference type="Pfam" id="PF07715">
    <property type="entry name" value="Plug"/>
    <property type="match status" value="1"/>
</dbReference>
<keyword evidence="2 8" id="KW-0813">Transport</keyword>
<accession>A0A7L5DNC7</accession>
<dbReference type="SUPFAM" id="SSF56935">
    <property type="entry name" value="Porins"/>
    <property type="match status" value="1"/>
</dbReference>
<gene>
    <name evidence="13" type="ORF">HH216_03345</name>
</gene>
<dbReference type="InterPro" id="IPR037066">
    <property type="entry name" value="Plug_dom_sf"/>
</dbReference>
<dbReference type="Gene3D" id="2.40.170.20">
    <property type="entry name" value="TonB-dependent receptor, beta-barrel domain"/>
    <property type="match status" value="1"/>
</dbReference>
<dbReference type="AlphaFoldDB" id="A0A7L5DNC7"/>
<feature type="domain" description="TonB-dependent receptor plug" evidence="12">
    <location>
        <begin position="138"/>
        <end position="265"/>
    </location>
</feature>
<evidence type="ECO:0000259" key="11">
    <source>
        <dbReference type="Pfam" id="PF00593"/>
    </source>
</evidence>
<dbReference type="InterPro" id="IPR008969">
    <property type="entry name" value="CarboxyPept-like_regulatory"/>
</dbReference>
<evidence type="ECO:0000256" key="8">
    <source>
        <dbReference type="PROSITE-ProRule" id="PRU01360"/>
    </source>
</evidence>
<sequence>MMDKSYLVGRTDAVRCKQSGHILTRLGMLVVLLCALLSTQAVFAQGTTISGKVTDGTGAGLPGVTVQIKGTTKGTTTDGNGTYQLANVPGGSTLVFSSIGYTTQEIAAGSRASVDASLVEDNKTLNEVVVVGYGTQKVKDATGSVSTLSTKEFNKGVIASPEQLLQGRVAGVQITPASGEPGAGINVQIRGATSLRAGNNPLYVVDGVPLDGGDFSSGGVDVGAGGTSTPRNPLAFLNPNDIENISVLKDASAAAIYGARGANGVILITTRKGKVGQSQLNISASTAFSSPLKRYNLLNAADFVNGVKAAGGNASDAAVNAGGNTDWQDVLFRSSVSQIYNASFGGGTETTRYNFSLGYQDQQGVVNKTGQKRITGRINASHDLFNHKVTLAVNATTSNIQDQYTLNNNNAGYNGNIIGAMISANPTYPVRNADGTYYQLAGGGFRNPAAILEYYKDNGVTNRSLANASATWQVLPSVSLKANFGIDNSVQTRSTSIDSRLNAQLTGTIIPNVASANIFADPTTGLGGYAYVNNLNRLSKLVEYTANYNGTVGPGTLEGLLGFSYQTFGTRSNYQVAGNFPYNEADISYLDNIGAAATKNPATGAAITSFGSGSGRSQNDLQSYFGRLNYNFLEKYLVTVTVRADGSSRFGVNNKYGVFPSVAGAWRLSQESFIPKNIFNDLKLRANYGITGNQDFAGGASKIIFTRNADGSQTQQNNPNPDLKWEQNATAGIGLDFSVLKGRLGGSIDYYHREATNTLFQVFYAQPAPVQYRFVNLPGSIVSTGVELSLNFQAVQTQKFTWEIQGNFTTLKNEVKNIGTTVTVGAIDGQGLSGAYAQLVTNGYPPFAFFTPTFTGYDSNGYATYADGGASAYQGSPFPKARLGLTNNFTYGRFNASIFFDGQVGGYIYNNTANALFLKGSLKNGRNVDYAAANSPENGLNPGSVSSRFLEKSDFLRLTNLNIGYTFNLPQGGFAKSLNVSLTGQNLFILSPYTGLNPNVNTVKVLNNVPSLGIDYTPYPTPRTFTLGLNVGF</sequence>
<evidence type="ECO:0000259" key="12">
    <source>
        <dbReference type="Pfam" id="PF07715"/>
    </source>
</evidence>
<evidence type="ECO:0000256" key="1">
    <source>
        <dbReference type="ARBA" id="ARBA00004571"/>
    </source>
</evidence>
<reference evidence="13 14" key="1">
    <citation type="submission" date="2020-04" db="EMBL/GenBank/DDBJ databases">
        <title>Genome sequencing of novel species.</title>
        <authorList>
            <person name="Heo J."/>
            <person name="Kim S.-J."/>
            <person name="Kim J.-S."/>
            <person name="Hong S.-B."/>
            <person name="Kwon S.-W."/>
        </authorList>
    </citation>
    <scope>NUCLEOTIDE SEQUENCE [LARGE SCALE GENOMIC DNA]</scope>
    <source>
        <strain evidence="13 14">CJU-R4</strain>
    </source>
</reference>
<protein>
    <submittedName>
        <fullName evidence="13">SusC/RagA family TonB-linked outer membrane protein</fullName>
    </submittedName>
</protein>
<feature type="chain" id="PRO_5029597448" evidence="10">
    <location>
        <begin position="45"/>
        <end position="1033"/>
    </location>
</feature>
<evidence type="ECO:0000313" key="13">
    <source>
        <dbReference type="EMBL" id="QJD77557.1"/>
    </source>
</evidence>
<evidence type="ECO:0000256" key="6">
    <source>
        <dbReference type="ARBA" id="ARBA00023136"/>
    </source>
</evidence>
<dbReference type="InterPro" id="IPR023997">
    <property type="entry name" value="TonB-dep_OMP_SusC/RagA_CS"/>
</dbReference>
<evidence type="ECO:0000256" key="9">
    <source>
        <dbReference type="RuleBase" id="RU003357"/>
    </source>
</evidence>
<keyword evidence="4 8" id="KW-0812">Transmembrane</keyword>
<comment type="subcellular location">
    <subcellularLocation>
        <location evidence="1 8">Cell outer membrane</location>
        <topology evidence="1 8">Multi-pass membrane protein</topology>
    </subcellularLocation>
</comment>
<organism evidence="13 14">
    <name type="scientific">Spirosoma rhododendri</name>
    <dbReference type="NCBI Taxonomy" id="2728024"/>
    <lineage>
        <taxon>Bacteria</taxon>
        <taxon>Pseudomonadati</taxon>
        <taxon>Bacteroidota</taxon>
        <taxon>Cytophagia</taxon>
        <taxon>Cytophagales</taxon>
        <taxon>Cytophagaceae</taxon>
        <taxon>Spirosoma</taxon>
    </lineage>
</organism>
<evidence type="ECO:0000256" key="4">
    <source>
        <dbReference type="ARBA" id="ARBA00022692"/>
    </source>
</evidence>
<evidence type="ECO:0000313" key="14">
    <source>
        <dbReference type="Proteomes" id="UP000501128"/>
    </source>
</evidence>
<evidence type="ECO:0000256" key="10">
    <source>
        <dbReference type="SAM" id="SignalP"/>
    </source>
</evidence>
<feature type="signal peptide" evidence="10">
    <location>
        <begin position="1"/>
        <end position="44"/>
    </location>
</feature>
<keyword evidence="6 8" id="KW-0472">Membrane</keyword>
<dbReference type="FunFam" id="2.170.130.10:FF:000008">
    <property type="entry name" value="SusC/RagA family TonB-linked outer membrane protein"/>
    <property type="match status" value="1"/>
</dbReference>
<dbReference type="InterPro" id="IPR000531">
    <property type="entry name" value="Beta-barrel_TonB"/>
</dbReference>
<evidence type="ECO:0000256" key="3">
    <source>
        <dbReference type="ARBA" id="ARBA00022452"/>
    </source>
</evidence>
<dbReference type="EMBL" id="CP051677">
    <property type="protein sequence ID" value="QJD77557.1"/>
    <property type="molecule type" value="Genomic_DNA"/>
</dbReference>
<dbReference type="RefSeq" id="WP_169549500.1">
    <property type="nucleotide sequence ID" value="NZ_CP051677.1"/>
</dbReference>
<dbReference type="NCBIfam" id="TIGR04057">
    <property type="entry name" value="SusC_RagA_signa"/>
    <property type="match status" value="1"/>
</dbReference>
<dbReference type="InterPro" id="IPR012910">
    <property type="entry name" value="Plug_dom"/>
</dbReference>
<dbReference type="NCBIfam" id="TIGR04056">
    <property type="entry name" value="OMP_RagA_SusC"/>
    <property type="match status" value="1"/>
</dbReference>
<keyword evidence="3 8" id="KW-1134">Transmembrane beta strand</keyword>